<evidence type="ECO:0000259" key="2">
    <source>
        <dbReference type="PROSITE" id="PS50076"/>
    </source>
</evidence>
<comment type="caution">
    <text evidence="3">The sequence shown here is derived from an EMBL/GenBank/DDBJ whole genome shotgun (WGS) entry which is preliminary data.</text>
</comment>
<evidence type="ECO:0000256" key="1">
    <source>
        <dbReference type="SAM" id="Phobius"/>
    </source>
</evidence>
<keyword evidence="1" id="KW-1133">Transmembrane helix</keyword>
<protein>
    <recommendedName>
        <fullName evidence="2">J domain-containing protein</fullName>
    </recommendedName>
</protein>
<evidence type="ECO:0000313" key="4">
    <source>
        <dbReference type="Proteomes" id="UP000650467"/>
    </source>
</evidence>
<dbReference type="PROSITE" id="PS50076">
    <property type="entry name" value="DNAJ_2"/>
    <property type="match status" value="1"/>
</dbReference>
<name>A0A836B2U0_CHLIN</name>
<dbReference type="PANTHER" id="PTHR33925:SF1">
    <property type="entry name" value="PROTEIN ACCUMULATION AND REPLICATION OF CHLOROPLASTS 6, CHLOROPLASTIC"/>
    <property type="match status" value="1"/>
</dbReference>
<sequence length="839" mass="85888">MNSAEHVSVAVDYYRLLHVPRVSRPDAIRKAYENLVKQPPAAAYSADTLFARAVLLKAAAESLTDPDLRRSYDAKLAAGHTALRVSQQDLPGALVVLQEIGEHQLVLDLGLRWLEVNGGQPDAGDVAAAVALAYCDRASERLASQLQPPPPSALPGPDGAAVPHAHVSAVLPACDDLDAALSKLRRYGMAQQLQQQIVGALRDLAPEYACELAALPLGAETAARRAKGVALMRGVLRAAAAVAAATAKPESAADDSDDDEVDPRSVLAAARRMLTRSRDVLTCSEQVALLPDALRGSGLVPTSDALHDGALAHLVDGFRNGWPHSVHQADLLLSKLEAQQARAAASRREQNELAAAAAARRAMYSGAAAANGPTLYTNYNNPAGNGQGAGAPPPPMPMVPRGDGQHAMAASVAAHVHSTAMAEHAARSAAGGAADSSAHANGVALERAVCSILLGDYTAAVERLGLDKNTAEQEQLRDFVLAHSPNGRGDLRPGLRALATRWLEGVALASFRDTAGSPVPPLEVTWFSDLRVAFYLQVWRLCRVEQVLAAAHFMANLLPNLLKAIAGTAVKVAANTAVAASRAQRLSAAVAASTATASPSASSAAATRSNRAGALSAATAAAHAARRQQANAVGASIVGADVLPPTAVAAAAAASTAAAAAHAGPALTRGAAASTSALEEEGAAEAPDLRRRFTATSRAATAAAAAPAASTAAAAAAGSLHGAAAFAHPHQDEDNDAHDGQPAGVTRRMSEADLRAHLAGLEKAMWDSELPPPPPSRAQKALTYATGLVAMVVAFIAVSFFRRSDGAASALAPAAVTTACVAANAQQPARPGKAIRSAH</sequence>
<keyword evidence="1" id="KW-0812">Transmembrane</keyword>
<feature type="transmembrane region" description="Helical" evidence="1">
    <location>
        <begin position="781"/>
        <end position="801"/>
    </location>
</feature>
<keyword evidence="4" id="KW-1185">Reference proteome</keyword>
<dbReference type="SUPFAM" id="SSF46565">
    <property type="entry name" value="Chaperone J-domain"/>
    <property type="match status" value="1"/>
</dbReference>
<dbReference type="EMBL" id="JAEHOC010000001">
    <property type="protein sequence ID" value="KAG2446061.1"/>
    <property type="molecule type" value="Genomic_DNA"/>
</dbReference>
<dbReference type="InterPro" id="IPR044685">
    <property type="entry name" value="CPD1-like"/>
</dbReference>
<dbReference type="AlphaFoldDB" id="A0A836B2U0"/>
<proteinExistence type="predicted"/>
<dbReference type="Proteomes" id="UP000650467">
    <property type="component" value="Unassembled WGS sequence"/>
</dbReference>
<dbReference type="Pfam" id="PF25515">
    <property type="entry name" value="Arm_PDR"/>
    <property type="match status" value="2"/>
</dbReference>
<dbReference type="InterPro" id="IPR058032">
    <property type="entry name" value="CDP1-like_a_solenoid_1"/>
</dbReference>
<dbReference type="OrthoDB" id="512200at2759"/>
<evidence type="ECO:0000313" key="3">
    <source>
        <dbReference type="EMBL" id="KAG2446061.1"/>
    </source>
</evidence>
<dbReference type="InterPro" id="IPR057137">
    <property type="entry name" value="CDP1-like_a_solenoid_2"/>
</dbReference>
<gene>
    <name evidence="3" type="ORF">HXX76_000663</name>
</gene>
<dbReference type="InterPro" id="IPR001623">
    <property type="entry name" value="DnaJ_domain"/>
</dbReference>
<dbReference type="Gene3D" id="1.10.287.110">
    <property type="entry name" value="DnaJ domain"/>
    <property type="match status" value="1"/>
</dbReference>
<dbReference type="Pfam" id="PF23468">
    <property type="entry name" value="ARC6"/>
    <property type="match status" value="1"/>
</dbReference>
<keyword evidence="1" id="KW-0472">Membrane</keyword>
<feature type="domain" description="J" evidence="2">
    <location>
        <begin position="12"/>
        <end position="76"/>
    </location>
</feature>
<accession>A0A836B2U0</accession>
<dbReference type="InterPro" id="IPR036869">
    <property type="entry name" value="J_dom_sf"/>
</dbReference>
<organism evidence="3 4">
    <name type="scientific">Chlamydomonas incerta</name>
    <dbReference type="NCBI Taxonomy" id="51695"/>
    <lineage>
        <taxon>Eukaryota</taxon>
        <taxon>Viridiplantae</taxon>
        <taxon>Chlorophyta</taxon>
        <taxon>core chlorophytes</taxon>
        <taxon>Chlorophyceae</taxon>
        <taxon>CS clade</taxon>
        <taxon>Chlamydomonadales</taxon>
        <taxon>Chlamydomonadaceae</taxon>
        <taxon>Chlamydomonas</taxon>
    </lineage>
</organism>
<reference evidence="3" key="1">
    <citation type="journal article" date="2020" name="bioRxiv">
        <title>Comparative genomics of Chlamydomonas.</title>
        <authorList>
            <person name="Craig R.J."/>
            <person name="Hasan A.R."/>
            <person name="Ness R.W."/>
            <person name="Keightley P.D."/>
        </authorList>
    </citation>
    <scope>NUCLEOTIDE SEQUENCE</scope>
    <source>
        <strain evidence="3">SAG 7.73</strain>
    </source>
</reference>
<dbReference type="PANTHER" id="PTHR33925">
    <property type="entry name" value="PLASTID DIVISION PROTEIN CDP1, CHLOROPLASTIC-RELATED"/>
    <property type="match status" value="1"/>
</dbReference>